<keyword evidence="1" id="KW-1185">Reference proteome</keyword>
<name>A0A1I7WFX9_HETBA</name>
<evidence type="ECO:0000313" key="2">
    <source>
        <dbReference type="WBParaSite" id="Hba_03831"/>
    </source>
</evidence>
<accession>A0A1I7WFX9</accession>
<protein>
    <submittedName>
        <fullName evidence="2">Anoctamin</fullName>
    </submittedName>
</protein>
<dbReference type="WBParaSite" id="Hba_03831">
    <property type="protein sequence ID" value="Hba_03831"/>
    <property type="gene ID" value="Hba_03831"/>
</dbReference>
<organism evidence="1 2">
    <name type="scientific">Heterorhabditis bacteriophora</name>
    <name type="common">Entomopathogenic nematode worm</name>
    <dbReference type="NCBI Taxonomy" id="37862"/>
    <lineage>
        <taxon>Eukaryota</taxon>
        <taxon>Metazoa</taxon>
        <taxon>Ecdysozoa</taxon>
        <taxon>Nematoda</taxon>
        <taxon>Chromadorea</taxon>
        <taxon>Rhabditida</taxon>
        <taxon>Rhabditina</taxon>
        <taxon>Rhabditomorpha</taxon>
        <taxon>Strongyloidea</taxon>
        <taxon>Heterorhabditidae</taxon>
        <taxon>Heterorhabditis</taxon>
    </lineage>
</organism>
<reference evidence="2" key="1">
    <citation type="submission" date="2016-11" db="UniProtKB">
        <authorList>
            <consortium name="WormBaseParasite"/>
        </authorList>
    </citation>
    <scope>IDENTIFICATION</scope>
</reference>
<dbReference type="AlphaFoldDB" id="A0A1I7WFX9"/>
<sequence length="265" mass="30483">MNVCVLRIVVHNPFFVICDNFPQNVLLTLQISPISCNRLQTVCDGFSPNNDFKASVFDLHDVPKRCRSLTSKSPALKRRNRYLQVLWYKTPLPSTEHIDLHHSSLVGTCREYSVEYAAFGGSSYSNYFVRLSLPLNLDLRLFTNYKPNTTKTQNSRILFEFYIFISKASMYYSTLLNLVRTCLHIPDSVCLYPDFPEPPSGNGLAVYSKHIRAHQAADLADAEIKSKWEALSSKERVQFLSIWREEVIFNILMLTCILVLKNILF</sequence>
<evidence type="ECO:0000313" key="1">
    <source>
        <dbReference type="Proteomes" id="UP000095283"/>
    </source>
</evidence>
<dbReference type="Proteomes" id="UP000095283">
    <property type="component" value="Unplaced"/>
</dbReference>
<proteinExistence type="predicted"/>